<evidence type="ECO:0000256" key="5">
    <source>
        <dbReference type="ARBA" id="ARBA00023136"/>
    </source>
</evidence>
<dbReference type="AlphaFoldDB" id="A0A9D2TQ99"/>
<dbReference type="SUPFAM" id="SSF103473">
    <property type="entry name" value="MFS general substrate transporter"/>
    <property type="match status" value="1"/>
</dbReference>
<dbReference type="Proteomes" id="UP000823922">
    <property type="component" value="Unassembled WGS sequence"/>
</dbReference>
<dbReference type="GO" id="GO:0005886">
    <property type="term" value="C:plasma membrane"/>
    <property type="evidence" value="ECO:0007669"/>
    <property type="project" value="UniProtKB-SubCell"/>
</dbReference>
<reference evidence="8" key="2">
    <citation type="submission" date="2021-04" db="EMBL/GenBank/DDBJ databases">
        <authorList>
            <person name="Gilroy R."/>
        </authorList>
    </citation>
    <scope>NUCLEOTIDE SEQUENCE</scope>
    <source>
        <strain evidence="8">ChiBcec1-1630</strain>
    </source>
</reference>
<evidence type="ECO:0000256" key="4">
    <source>
        <dbReference type="ARBA" id="ARBA00022989"/>
    </source>
</evidence>
<protein>
    <submittedName>
        <fullName evidence="8">MFS transporter</fullName>
    </submittedName>
</protein>
<dbReference type="GO" id="GO:0022857">
    <property type="term" value="F:transmembrane transporter activity"/>
    <property type="evidence" value="ECO:0007669"/>
    <property type="project" value="InterPro"/>
</dbReference>
<feature type="transmembrane region" description="Helical" evidence="7">
    <location>
        <begin position="224"/>
        <end position="247"/>
    </location>
</feature>
<evidence type="ECO:0000256" key="7">
    <source>
        <dbReference type="SAM" id="Phobius"/>
    </source>
</evidence>
<comment type="subcellular location">
    <subcellularLocation>
        <location evidence="1">Cell membrane</location>
        <topology evidence="1">Multi-pass membrane protein</topology>
    </subcellularLocation>
</comment>
<feature type="transmembrane region" description="Helical" evidence="7">
    <location>
        <begin position="157"/>
        <end position="184"/>
    </location>
</feature>
<reference evidence="8" key="1">
    <citation type="journal article" date="2021" name="PeerJ">
        <title>Extensive microbial diversity within the chicken gut microbiome revealed by metagenomics and culture.</title>
        <authorList>
            <person name="Gilroy R."/>
            <person name="Ravi A."/>
            <person name="Getino M."/>
            <person name="Pursley I."/>
            <person name="Horton D.L."/>
            <person name="Alikhan N.F."/>
            <person name="Baker D."/>
            <person name="Gharbi K."/>
            <person name="Hall N."/>
            <person name="Watson M."/>
            <person name="Adriaenssens E.M."/>
            <person name="Foster-Nyarko E."/>
            <person name="Jarju S."/>
            <person name="Secka A."/>
            <person name="Antonio M."/>
            <person name="Oren A."/>
            <person name="Chaudhuri R.R."/>
            <person name="La Ragione R."/>
            <person name="Hildebrand F."/>
            <person name="Pallen M.J."/>
        </authorList>
    </citation>
    <scope>NUCLEOTIDE SEQUENCE</scope>
    <source>
        <strain evidence="8">ChiBcec1-1630</strain>
    </source>
</reference>
<dbReference type="InterPro" id="IPR011701">
    <property type="entry name" value="MFS"/>
</dbReference>
<dbReference type="InterPro" id="IPR036259">
    <property type="entry name" value="MFS_trans_sf"/>
</dbReference>
<evidence type="ECO:0000313" key="9">
    <source>
        <dbReference type="Proteomes" id="UP000823922"/>
    </source>
</evidence>
<feature type="transmembrane region" description="Helical" evidence="7">
    <location>
        <begin position="324"/>
        <end position="353"/>
    </location>
</feature>
<organism evidence="8 9">
    <name type="scientific">Candidatus Eisenbergiella intestinigallinarum</name>
    <dbReference type="NCBI Taxonomy" id="2838549"/>
    <lineage>
        <taxon>Bacteria</taxon>
        <taxon>Bacillati</taxon>
        <taxon>Bacillota</taxon>
        <taxon>Clostridia</taxon>
        <taxon>Lachnospirales</taxon>
        <taxon>Lachnospiraceae</taxon>
        <taxon>Eisenbergiella</taxon>
    </lineage>
</organism>
<keyword evidence="5 7" id="KW-0472">Membrane</keyword>
<keyword evidence="4 7" id="KW-1133">Transmembrane helix</keyword>
<feature type="transmembrane region" description="Helical" evidence="7">
    <location>
        <begin position="85"/>
        <end position="112"/>
    </location>
</feature>
<dbReference type="Pfam" id="PF07690">
    <property type="entry name" value="MFS_1"/>
    <property type="match status" value="1"/>
</dbReference>
<gene>
    <name evidence="8" type="ORF">H9926_01750</name>
</gene>
<name>A0A9D2TQ99_9FIRM</name>
<evidence type="ECO:0000256" key="3">
    <source>
        <dbReference type="ARBA" id="ARBA00022692"/>
    </source>
</evidence>
<comment type="caution">
    <text evidence="8">The sequence shown here is derived from an EMBL/GenBank/DDBJ whole genome shotgun (WGS) entry which is preliminary data.</text>
</comment>
<feature type="transmembrane region" description="Helical" evidence="7">
    <location>
        <begin position="392"/>
        <end position="412"/>
    </location>
</feature>
<evidence type="ECO:0000313" key="8">
    <source>
        <dbReference type="EMBL" id="HJC86727.1"/>
    </source>
</evidence>
<dbReference type="EMBL" id="DWVS01000036">
    <property type="protein sequence ID" value="HJC86727.1"/>
    <property type="molecule type" value="Genomic_DNA"/>
</dbReference>
<feature type="transmembrane region" description="Helical" evidence="7">
    <location>
        <begin position="259"/>
        <end position="278"/>
    </location>
</feature>
<evidence type="ECO:0000256" key="1">
    <source>
        <dbReference type="ARBA" id="ARBA00004651"/>
    </source>
</evidence>
<keyword evidence="2" id="KW-1003">Cell membrane</keyword>
<feature type="region of interest" description="Disordered" evidence="6">
    <location>
        <begin position="425"/>
        <end position="450"/>
    </location>
</feature>
<evidence type="ECO:0000256" key="2">
    <source>
        <dbReference type="ARBA" id="ARBA00022475"/>
    </source>
</evidence>
<accession>A0A9D2TQ99</accession>
<dbReference type="CDD" id="cd06173">
    <property type="entry name" value="MFS_MefA_like"/>
    <property type="match status" value="1"/>
</dbReference>
<dbReference type="PANTHER" id="PTHR23513:SF11">
    <property type="entry name" value="STAPHYLOFERRIN A TRANSPORTER"/>
    <property type="match status" value="1"/>
</dbReference>
<dbReference type="PANTHER" id="PTHR23513">
    <property type="entry name" value="INTEGRAL MEMBRANE EFFLUX PROTEIN-RELATED"/>
    <property type="match status" value="1"/>
</dbReference>
<evidence type="ECO:0000256" key="6">
    <source>
        <dbReference type="SAM" id="MobiDB-lite"/>
    </source>
</evidence>
<keyword evidence="3 7" id="KW-0812">Transmembrane</keyword>
<feature type="transmembrane region" description="Helical" evidence="7">
    <location>
        <begin position="298"/>
        <end position="318"/>
    </location>
</feature>
<feature type="transmembrane region" description="Helical" evidence="7">
    <location>
        <begin position="43"/>
        <end position="64"/>
    </location>
</feature>
<proteinExistence type="predicted"/>
<dbReference type="Gene3D" id="1.20.1250.20">
    <property type="entry name" value="MFS general substrate transporter like domains"/>
    <property type="match status" value="1"/>
</dbReference>
<feature type="transmembrane region" description="Helical" evidence="7">
    <location>
        <begin position="20"/>
        <end position="37"/>
    </location>
</feature>
<sequence>MNTGIRQNRPFLRYLISRMLNRFGDSIDVFLLSWLVYGLSGSASLSALAVGLNYLPTILLQPLAGAFVEHIPKRRVIALTDAGRALLVAIFLGLYLTGNLNAAVLIAGTFLISTLEAFASPASSAALSGLLQAEEYDSGMSLYQAGSRIMELAGTGAAGFLIAATGSGGTLVVDLLCFVIACLLMSRVPEAAARAGEGSGEGGVSAWLCSLREGFRFIRTSKPLLLIASTAAFLNAALTPCNALQAALFQDVYRKGSGALSAMGICTTVGMLLGAGLYSAAAGGRDEAKEGKVSIDRILLGCGILMGSYYLVLAWLGLAHPVDAVFYPVLFTASLLFGVSVGLANTAVSVLLLRVVPTSYMARASAVMNAGCTAAVPVTSFLVSGICARASVVSVLAGTAVPVFVVIVVLMGKGTLKRLNDFGQEKDGGLRDTDNQDRCEKRKGRAGDAD</sequence>
<feature type="transmembrane region" description="Helical" evidence="7">
    <location>
        <begin position="365"/>
        <end position="386"/>
    </location>
</feature>